<sequence length="348" mass="39444">MTHRSSRSTSHVVAQLLHEYGGAVRERMMSYLPQGRPRRYLYGPMAEYPRRGGRGMRPTLCLATARLFGGSIEDAVLTAVSIELMHNAMLIHDDIEDGSEERRGRPSLHHQQGVPLAINTGDALALFSMRPLFENRHVLGPTLSLRLLEESARMSRESAEGQAMELGWRHDNVVDLGERDYLEMVLKKTCWLATIHPLRAGALIGAGERYPVDGLIRFGFLLGAAFQIQDDLLNLAGDPKRYGKELSGDIYEGKRTLMLIRLLERGTPDERGRLRDFLALPRERRGAAEVDWVRARMHHYDCIDHARALAHALAGAATHEFEQVFRWLPDGREKRFIAALPRWVIERS</sequence>
<protein>
    <submittedName>
        <fullName evidence="7">All-trans-nonaprenyl-diphosphate synthase</fullName>
        <ecNumber evidence="7">2.5.1.84</ecNumber>
    </submittedName>
</protein>
<dbReference type="InterPro" id="IPR033749">
    <property type="entry name" value="Polyprenyl_synt_CS"/>
</dbReference>
<evidence type="ECO:0000313" key="8">
    <source>
        <dbReference type="Proteomes" id="UP000238823"/>
    </source>
</evidence>
<dbReference type="AlphaFoldDB" id="A0A2S9YC52"/>
<dbReference type="PROSITE" id="PS00444">
    <property type="entry name" value="POLYPRENYL_SYNTHASE_2"/>
    <property type="match status" value="1"/>
</dbReference>
<dbReference type="GO" id="GO:0052923">
    <property type="term" value="F:all-trans-nonaprenyl-diphosphate synthase (geranyl-diphosphate specific) activity"/>
    <property type="evidence" value="ECO:0007669"/>
    <property type="project" value="UniProtKB-EC"/>
</dbReference>
<evidence type="ECO:0000256" key="1">
    <source>
        <dbReference type="ARBA" id="ARBA00001946"/>
    </source>
</evidence>
<evidence type="ECO:0000256" key="3">
    <source>
        <dbReference type="ARBA" id="ARBA00022679"/>
    </source>
</evidence>
<dbReference type="EMBL" id="PVNL01000111">
    <property type="protein sequence ID" value="PRQ02679.1"/>
    <property type="molecule type" value="Genomic_DNA"/>
</dbReference>
<dbReference type="PANTHER" id="PTHR12001">
    <property type="entry name" value="GERANYLGERANYL PYROPHOSPHATE SYNTHASE"/>
    <property type="match status" value="1"/>
</dbReference>
<comment type="cofactor">
    <cofactor evidence="1">
        <name>Mg(2+)</name>
        <dbReference type="ChEBI" id="CHEBI:18420"/>
    </cofactor>
</comment>
<comment type="caution">
    <text evidence="7">The sequence shown here is derived from an EMBL/GenBank/DDBJ whole genome shotgun (WGS) entry which is preliminary data.</text>
</comment>
<dbReference type="SUPFAM" id="SSF48576">
    <property type="entry name" value="Terpenoid synthases"/>
    <property type="match status" value="1"/>
</dbReference>
<dbReference type="InterPro" id="IPR000092">
    <property type="entry name" value="Polyprenyl_synt"/>
</dbReference>
<accession>A0A2S9YC52</accession>
<evidence type="ECO:0000256" key="2">
    <source>
        <dbReference type="ARBA" id="ARBA00006706"/>
    </source>
</evidence>
<dbReference type="SFLD" id="SFLDS00005">
    <property type="entry name" value="Isoprenoid_Synthase_Type_I"/>
    <property type="match status" value="1"/>
</dbReference>
<dbReference type="OrthoDB" id="9805316at2"/>
<dbReference type="PROSITE" id="PS00723">
    <property type="entry name" value="POLYPRENYL_SYNTHASE_1"/>
    <property type="match status" value="1"/>
</dbReference>
<dbReference type="InterPro" id="IPR008949">
    <property type="entry name" value="Isoprenoid_synthase_dom_sf"/>
</dbReference>
<keyword evidence="3 6" id="KW-0808">Transferase</keyword>
<gene>
    <name evidence="7" type="primary">sdsA</name>
    <name evidence="7" type="ORF">ENSA7_55080</name>
</gene>
<evidence type="ECO:0000256" key="5">
    <source>
        <dbReference type="ARBA" id="ARBA00022842"/>
    </source>
</evidence>
<dbReference type="GO" id="GO:0008299">
    <property type="term" value="P:isoprenoid biosynthetic process"/>
    <property type="evidence" value="ECO:0007669"/>
    <property type="project" value="InterPro"/>
</dbReference>
<dbReference type="Proteomes" id="UP000238823">
    <property type="component" value="Unassembled WGS sequence"/>
</dbReference>
<dbReference type="PANTHER" id="PTHR12001:SF85">
    <property type="entry name" value="SHORT CHAIN ISOPRENYL DIPHOSPHATE SYNTHASE"/>
    <property type="match status" value="1"/>
</dbReference>
<dbReference type="Gene3D" id="1.10.600.10">
    <property type="entry name" value="Farnesyl Diphosphate Synthase"/>
    <property type="match status" value="1"/>
</dbReference>
<dbReference type="Pfam" id="PF00348">
    <property type="entry name" value="polyprenyl_synt"/>
    <property type="match status" value="1"/>
</dbReference>
<dbReference type="GO" id="GO:0046872">
    <property type="term" value="F:metal ion binding"/>
    <property type="evidence" value="ECO:0007669"/>
    <property type="project" value="UniProtKB-KW"/>
</dbReference>
<proteinExistence type="inferred from homology"/>
<keyword evidence="4" id="KW-0479">Metal-binding</keyword>
<dbReference type="CDD" id="cd00685">
    <property type="entry name" value="Trans_IPPS_HT"/>
    <property type="match status" value="1"/>
</dbReference>
<organism evidence="7 8">
    <name type="scientific">Enhygromyxa salina</name>
    <dbReference type="NCBI Taxonomy" id="215803"/>
    <lineage>
        <taxon>Bacteria</taxon>
        <taxon>Pseudomonadati</taxon>
        <taxon>Myxococcota</taxon>
        <taxon>Polyangia</taxon>
        <taxon>Nannocystales</taxon>
        <taxon>Nannocystaceae</taxon>
        <taxon>Enhygromyxa</taxon>
    </lineage>
</organism>
<name>A0A2S9YC52_9BACT</name>
<evidence type="ECO:0000313" key="7">
    <source>
        <dbReference type="EMBL" id="PRQ02679.1"/>
    </source>
</evidence>
<evidence type="ECO:0000256" key="4">
    <source>
        <dbReference type="ARBA" id="ARBA00022723"/>
    </source>
</evidence>
<reference evidence="7 8" key="1">
    <citation type="submission" date="2018-03" db="EMBL/GenBank/DDBJ databases">
        <title>Draft Genome Sequences of the Obligatory Marine Myxobacteria Enhygromyxa salina SWB007.</title>
        <authorList>
            <person name="Poehlein A."/>
            <person name="Moghaddam J.A."/>
            <person name="Harms H."/>
            <person name="Alanjari M."/>
            <person name="Koenig G.M."/>
            <person name="Daniel R."/>
            <person name="Schaeberle T.F."/>
        </authorList>
    </citation>
    <scope>NUCLEOTIDE SEQUENCE [LARGE SCALE GENOMIC DNA]</scope>
    <source>
        <strain evidence="7 8">SWB007</strain>
    </source>
</reference>
<comment type="similarity">
    <text evidence="2 6">Belongs to the FPP/GGPP synthase family.</text>
</comment>
<keyword evidence="5" id="KW-0460">Magnesium</keyword>
<evidence type="ECO:0000256" key="6">
    <source>
        <dbReference type="RuleBase" id="RU004466"/>
    </source>
</evidence>
<dbReference type="EC" id="2.5.1.84" evidence="7"/>